<name>A0A0R1XCT9_9LACO</name>
<sequence length="176" mass="20114">MCHGRHWIRYIASSSNRHRNLAYQFLAINLLFLKINFVVFISKISPQNFDPRKFPCALIRLPLFLCGTSSHLAAPCPHSSPTLIILKISRAIAIGSLQNRLKWDTATMLLPGCIAIGSFQNRLKWDYQDGYQHGGTAIGSFQNRLKWDRSNSSYHLRTAIGSFQNRLKWDDPDDPQ</sequence>
<organism evidence="2 3">
    <name type="scientific">Schleiferilactobacillus harbinensis DSM 16991</name>
    <dbReference type="NCBI Taxonomy" id="1122147"/>
    <lineage>
        <taxon>Bacteria</taxon>
        <taxon>Bacillati</taxon>
        <taxon>Bacillota</taxon>
        <taxon>Bacilli</taxon>
        <taxon>Lactobacillales</taxon>
        <taxon>Lactobacillaceae</taxon>
        <taxon>Schleiferilactobacillus</taxon>
    </lineage>
</organism>
<evidence type="ECO:0000256" key="1">
    <source>
        <dbReference type="SAM" id="Phobius"/>
    </source>
</evidence>
<dbReference type="Proteomes" id="UP000050949">
    <property type="component" value="Unassembled WGS sequence"/>
</dbReference>
<keyword evidence="1" id="KW-1133">Transmembrane helix</keyword>
<proteinExistence type="predicted"/>
<reference evidence="2 3" key="1">
    <citation type="journal article" date="2015" name="Genome Announc.">
        <title>Expanding the biotechnology potential of lactobacilli through comparative genomics of 213 strains and associated genera.</title>
        <authorList>
            <person name="Sun Z."/>
            <person name="Harris H.M."/>
            <person name="McCann A."/>
            <person name="Guo C."/>
            <person name="Argimon S."/>
            <person name="Zhang W."/>
            <person name="Yang X."/>
            <person name="Jeffery I.B."/>
            <person name="Cooney J.C."/>
            <person name="Kagawa T.F."/>
            <person name="Liu W."/>
            <person name="Song Y."/>
            <person name="Salvetti E."/>
            <person name="Wrobel A."/>
            <person name="Rasinkangas P."/>
            <person name="Parkhill J."/>
            <person name="Rea M.C."/>
            <person name="O'Sullivan O."/>
            <person name="Ritari J."/>
            <person name="Douillard F.P."/>
            <person name="Paul Ross R."/>
            <person name="Yang R."/>
            <person name="Briner A.E."/>
            <person name="Felis G.E."/>
            <person name="de Vos W.M."/>
            <person name="Barrangou R."/>
            <person name="Klaenhammer T.R."/>
            <person name="Caufield P.W."/>
            <person name="Cui Y."/>
            <person name="Zhang H."/>
            <person name="O'Toole P.W."/>
        </authorList>
    </citation>
    <scope>NUCLEOTIDE SEQUENCE [LARGE SCALE GENOMIC DNA]</scope>
    <source>
        <strain evidence="2 3">DSM 16991</strain>
    </source>
</reference>
<evidence type="ECO:0000313" key="3">
    <source>
        <dbReference type="Proteomes" id="UP000050949"/>
    </source>
</evidence>
<keyword evidence="1" id="KW-0812">Transmembrane</keyword>
<dbReference type="EMBL" id="AZFW01000038">
    <property type="protein sequence ID" value="KRM28010.1"/>
    <property type="molecule type" value="Genomic_DNA"/>
</dbReference>
<dbReference type="PATRIC" id="fig|1122147.4.peg.2279"/>
<accession>A0A0R1XCT9</accession>
<keyword evidence="1" id="KW-0472">Membrane</keyword>
<evidence type="ECO:0000313" key="2">
    <source>
        <dbReference type="EMBL" id="KRM28010.1"/>
    </source>
</evidence>
<comment type="caution">
    <text evidence="2">The sequence shown here is derived from an EMBL/GenBank/DDBJ whole genome shotgun (WGS) entry which is preliminary data.</text>
</comment>
<protein>
    <submittedName>
        <fullName evidence="2">Uncharacterized protein</fullName>
    </submittedName>
</protein>
<feature type="transmembrane region" description="Helical" evidence="1">
    <location>
        <begin position="21"/>
        <end position="41"/>
    </location>
</feature>
<gene>
    <name evidence="2" type="ORF">FC91_GL002202</name>
</gene>
<dbReference type="AlphaFoldDB" id="A0A0R1XCT9"/>